<dbReference type="Pfam" id="PF22028">
    <property type="entry name" value="DUF6934"/>
    <property type="match status" value="1"/>
</dbReference>
<proteinExistence type="predicted"/>
<keyword evidence="2" id="KW-1185">Reference proteome</keyword>
<gene>
    <name evidence="1" type="ORF">GO755_07400</name>
</gene>
<reference evidence="1 2" key="1">
    <citation type="submission" date="2019-12" db="EMBL/GenBank/DDBJ databases">
        <title>Spirosoma sp. HMF4905 genome sequencing and assembly.</title>
        <authorList>
            <person name="Kang H."/>
            <person name="Cha I."/>
            <person name="Kim H."/>
            <person name="Joh K."/>
        </authorList>
    </citation>
    <scope>NUCLEOTIDE SEQUENCE [LARGE SCALE GENOMIC DNA]</scope>
    <source>
        <strain evidence="1 2">HMF4905</strain>
    </source>
</reference>
<sequence length="151" mass="17323">MNEPSYPFLISNDALDYQFESVSEQRTINKAIQFTPFPDNAILYNLALGDLQPDGTLSDSVVSNNHDMNRVMATVFQALLTFFEHYPSKLVYFQGSDGEGIRTRLYRILIARQLDQATDLFAIYGRRANNSVEEFEPNQDYTGFIFQRKSS</sequence>
<comment type="caution">
    <text evidence="1">The sequence shown here is derived from an EMBL/GenBank/DDBJ whole genome shotgun (WGS) entry which is preliminary data.</text>
</comment>
<dbReference type="RefSeq" id="WP_157584072.1">
    <property type="nucleotide sequence ID" value="NZ_WPIN01000002.1"/>
</dbReference>
<name>A0A7K1S7M8_9BACT</name>
<dbReference type="Proteomes" id="UP000436006">
    <property type="component" value="Unassembled WGS sequence"/>
</dbReference>
<evidence type="ECO:0000313" key="2">
    <source>
        <dbReference type="Proteomes" id="UP000436006"/>
    </source>
</evidence>
<dbReference type="AlphaFoldDB" id="A0A7K1S7M8"/>
<organism evidence="1 2">
    <name type="scientific">Spirosoma arboris</name>
    <dbReference type="NCBI Taxonomy" id="2682092"/>
    <lineage>
        <taxon>Bacteria</taxon>
        <taxon>Pseudomonadati</taxon>
        <taxon>Bacteroidota</taxon>
        <taxon>Cytophagia</taxon>
        <taxon>Cytophagales</taxon>
        <taxon>Cytophagaceae</taxon>
        <taxon>Spirosoma</taxon>
    </lineage>
</organism>
<accession>A0A7K1S7M8</accession>
<dbReference type="EMBL" id="WPIN01000002">
    <property type="protein sequence ID" value="MVM29852.1"/>
    <property type="molecule type" value="Genomic_DNA"/>
</dbReference>
<evidence type="ECO:0000313" key="1">
    <source>
        <dbReference type="EMBL" id="MVM29852.1"/>
    </source>
</evidence>
<dbReference type="InterPro" id="IPR053865">
    <property type="entry name" value="DUF6934"/>
</dbReference>
<protein>
    <submittedName>
        <fullName evidence="1">Uncharacterized protein</fullName>
    </submittedName>
</protein>